<sequence length="109" mass="12321">MPDKFAVSVNARNFTLTEISVKTEGNCVIVHAKHKEKSDDNGGYVKREFTRRYVLPEDVDPLTVKCHLMPNGFLALEAPRKNVPKQPVKPIPIQVEHVPIKKIVRTPPL</sequence>
<dbReference type="PRINTS" id="PR00299">
    <property type="entry name" value="ACRYSTALLIN"/>
</dbReference>
<evidence type="ECO:0000313" key="6">
    <source>
        <dbReference type="Proteomes" id="UP000821853"/>
    </source>
</evidence>
<dbReference type="GO" id="GO:0051082">
    <property type="term" value="F:unfolded protein binding"/>
    <property type="evidence" value="ECO:0007669"/>
    <property type="project" value="TreeGrafter"/>
</dbReference>
<dbReference type="GO" id="GO:0005634">
    <property type="term" value="C:nucleus"/>
    <property type="evidence" value="ECO:0007669"/>
    <property type="project" value="TreeGrafter"/>
</dbReference>
<dbReference type="GO" id="GO:0009408">
    <property type="term" value="P:response to heat"/>
    <property type="evidence" value="ECO:0007669"/>
    <property type="project" value="TreeGrafter"/>
</dbReference>
<dbReference type="OMA" id="CVIVHAK"/>
<dbReference type="PANTHER" id="PTHR45640">
    <property type="entry name" value="HEAT SHOCK PROTEIN HSP-12.2-RELATED"/>
    <property type="match status" value="1"/>
</dbReference>
<dbReference type="PROSITE" id="PS01031">
    <property type="entry name" value="SHSP"/>
    <property type="match status" value="1"/>
</dbReference>
<dbReference type="Proteomes" id="UP000821853">
    <property type="component" value="Unassembled WGS sequence"/>
</dbReference>
<dbReference type="SUPFAM" id="SSF49764">
    <property type="entry name" value="HSP20-like chaperones"/>
    <property type="match status" value="1"/>
</dbReference>
<name>A0A9J6HCM9_HAELO</name>
<feature type="domain" description="SHSP" evidence="4">
    <location>
        <begin position="1"/>
        <end position="96"/>
    </location>
</feature>
<reference evidence="5 6" key="1">
    <citation type="journal article" date="2020" name="Cell">
        <title>Large-Scale Comparative Analyses of Tick Genomes Elucidate Their Genetic Diversity and Vector Capacities.</title>
        <authorList>
            <consortium name="Tick Genome and Microbiome Consortium (TIGMIC)"/>
            <person name="Jia N."/>
            <person name="Wang J."/>
            <person name="Shi W."/>
            <person name="Du L."/>
            <person name="Sun Y."/>
            <person name="Zhan W."/>
            <person name="Jiang J.F."/>
            <person name="Wang Q."/>
            <person name="Zhang B."/>
            <person name="Ji P."/>
            <person name="Bell-Sakyi L."/>
            <person name="Cui X.M."/>
            <person name="Yuan T.T."/>
            <person name="Jiang B.G."/>
            <person name="Yang W.F."/>
            <person name="Lam T.T."/>
            <person name="Chang Q.C."/>
            <person name="Ding S.J."/>
            <person name="Wang X.J."/>
            <person name="Zhu J.G."/>
            <person name="Ruan X.D."/>
            <person name="Zhao L."/>
            <person name="Wei J.T."/>
            <person name="Ye R.Z."/>
            <person name="Que T.C."/>
            <person name="Du C.H."/>
            <person name="Zhou Y.H."/>
            <person name="Cheng J.X."/>
            <person name="Dai P.F."/>
            <person name="Guo W.B."/>
            <person name="Han X.H."/>
            <person name="Huang E.J."/>
            <person name="Li L.F."/>
            <person name="Wei W."/>
            <person name="Gao Y.C."/>
            <person name="Liu J.Z."/>
            <person name="Shao H.Z."/>
            <person name="Wang X."/>
            <person name="Wang C.C."/>
            <person name="Yang T.C."/>
            <person name="Huo Q.B."/>
            <person name="Li W."/>
            <person name="Chen H.Y."/>
            <person name="Chen S.E."/>
            <person name="Zhou L.G."/>
            <person name="Ni X.B."/>
            <person name="Tian J.H."/>
            <person name="Sheng Y."/>
            <person name="Liu T."/>
            <person name="Pan Y.S."/>
            <person name="Xia L.Y."/>
            <person name="Li J."/>
            <person name="Zhao F."/>
            <person name="Cao W.C."/>
        </authorList>
    </citation>
    <scope>NUCLEOTIDE SEQUENCE [LARGE SCALE GENOMIC DNA]</scope>
    <source>
        <strain evidence="5">HaeL-2018</strain>
    </source>
</reference>
<dbReference type="Pfam" id="PF00011">
    <property type="entry name" value="HSP20"/>
    <property type="match status" value="1"/>
</dbReference>
<dbReference type="Gene3D" id="2.60.40.790">
    <property type="match status" value="1"/>
</dbReference>
<evidence type="ECO:0000256" key="1">
    <source>
        <dbReference type="ARBA" id="ARBA00023016"/>
    </source>
</evidence>
<dbReference type="InterPro" id="IPR002068">
    <property type="entry name" value="A-crystallin/Hsp20_dom"/>
</dbReference>
<dbReference type="GO" id="GO:0042026">
    <property type="term" value="P:protein refolding"/>
    <property type="evidence" value="ECO:0007669"/>
    <property type="project" value="TreeGrafter"/>
</dbReference>
<organism evidence="5 6">
    <name type="scientific">Haemaphysalis longicornis</name>
    <name type="common">Bush tick</name>
    <dbReference type="NCBI Taxonomy" id="44386"/>
    <lineage>
        <taxon>Eukaryota</taxon>
        <taxon>Metazoa</taxon>
        <taxon>Ecdysozoa</taxon>
        <taxon>Arthropoda</taxon>
        <taxon>Chelicerata</taxon>
        <taxon>Arachnida</taxon>
        <taxon>Acari</taxon>
        <taxon>Parasitiformes</taxon>
        <taxon>Ixodida</taxon>
        <taxon>Ixodoidea</taxon>
        <taxon>Ixodidae</taxon>
        <taxon>Haemaphysalinae</taxon>
        <taxon>Haemaphysalis</taxon>
    </lineage>
</organism>
<dbReference type="GO" id="GO:0005737">
    <property type="term" value="C:cytoplasm"/>
    <property type="evidence" value="ECO:0007669"/>
    <property type="project" value="TreeGrafter"/>
</dbReference>
<evidence type="ECO:0000256" key="2">
    <source>
        <dbReference type="PROSITE-ProRule" id="PRU00285"/>
    </source>
</evidence>
<proteinExistence type="inferred from homology"/>
<protein>
    <recommendedName>
        <fullName evidence="4">SHSP domain-containing protein</fullName>
    </recommendedName>
</protein>
<gene>
    <name evidence="5" type="ORF">HPB48_026573</name>
</gene>
<dbReference type="InterPro" id="IPR008978">
    <property type="entry name" value="HSP20-like_chaperone"/>
</dbReference>
<keyword evidence="1" id="KW-0346">Stress response</keyword>
<dbReference type="AlphaFoldDB" id="A0A9J6HCM9"/>
<comment type="caution">
    <text evidence="5">The sequence shown here is derived from an EMBL/GenBank/DDBJ whole genome shotgun (WGS) entry which is preliminary data.</text>
</comment>
<dbReference type="CDD" id="cd06526">
    <property type="entry name" value="metazoan_ACD"/>
    <property type="match status" value="1"/>
</dbReference>
<comment type="similarity">
    <text evidence="2 3">Belongs to the small heat shock protein (HSP20) family.</text>
</comment>
<evidence type="ECO:0000259" key="4">
    <source>
        <dbReference type="PROSITE" id="PS01031"/>
    </source>
</evidence>
<accession>A0A9J6HCM9</accession>
<dbReference type="EMBL" id="JABSTR010002707">
    <property type="protein sequence ID" value="KAH9384565.1"/>
    <property type="molecule type" value="Genomic_DNA"/>
</dbReference>
<evidence type="ECO:0000313" key="5">
    <source>
        <dbReference type="EMBL" id="KAH9384565.1"/>
    </source>
</evidence>
<dbReference type="VEuPathDB" id="VectorBase:HLOH_049099"/>
<keyword evidence="6" id="KW-1185">Reference proteome</keyword>
<evidence type="ECO:0000256" key="3">
    <source>
        <dbReference type="RuleBase" id="RU003616"/>
    </source>
</evidence>
<dbReference type="InterPro" id="IPR001436">
    <property type="entry name" value="Alpha-crystallin/sHSP_animal"/>
</dbReference>
<dbReference type="PANTHER" id="PTHR45640:SF13">
    <property type="entry name" value="HEAT SHOCK PROTEIN 22-RELATED"/>
    <property type="match status" value="1"/>
</dbReference>
<dbReference type="OrthoDB" id="1431247at2759"/>